<dbReference type="InterPro" id="IPR037053">
    <property type="entry name" value="Phage_tail_collar_dom_sf"/>
</dbReference>
<dbReference type="Proteomes" id="UP000267049">
    <property type="component" value="Unassembled WGS sequence"/>
</dbReference>
<dbReference type="RefSeq" id="WP_123086547.1">
    <property type="nucleotide sequence ID" value="NZ_RIBS01000001.1"/>
</dbReference>
<accession>A0A3M8T708</accession>
<comment type="caution">
    <text evidence="2">The sequence shown here is derived from an EMBL/GenBank/DDBJ whole genome shotgun (WGS) entry which is preliminary data.</text>
</comment>
<feature type="domain" description="Phage tail collar" evidence="1">
    <location>
        <begin position="7"/>
        <end position="63"/>
    </location>
</feature>
<dbReference type="Gene3D" id="3.90.1340.10">
    <property type="entry name" value="Phage tail collar domain"/>
    <property type="match status" value="1"/>
</dbReference>
<dbReference type="EMBL" id="RIBS01000001">
    <property type="protein sequence ID" value="RNF86432.1"/>
    <property type="molecule type" value="Genomic_DNA"/>
</dbReference>
<reference evidence="2 3" key="1">
    <citation type="submission" date="2018-11" db="EMBL/GenBank/DDBJ databases">
        <title>Lysobacter cryohumiis sp. nov., isolated from soil in the Tianshan Mountains, Xinjiang, China.</title>
        <authorList>
            <person name="Luo Y."/>
            <person name="Sheng H."/>
        </authorList>
    </citation>
    <scope>NUCLEOTIDE SEQUENCE [LARGE SCALE GENOMIC DNA]</scope>
    <source>
        <strain evidence="2 3">ZS60</strain>
    </source>
</reference>
<dbReference type="SUPFAM" id="SSF88874">
    <property type="entry name" value="Receptor-binding domain of short tail fibre protein gp12"/>
    <property type="match status" value="1"/>
</dbReference>
<sequence length="176" mass="18308">MSQPYVGEIRIFGFSRVPNGWFSCDGSLQPISEYEVLFTLIGTTYGGDGQSTFALPDLRGQLPLHWGTGQGLTTRVIGEGGGSESVTLTQNQMPAHSHAVMATTATASATAIGPTVTLGSISPDTMYVTDLAGATQVTLAPASVTPAGGTQPHDNLMPTLTVQYCIAWAGIFPSQS</sequence>
<organism evidence="2 3">
    <name type="scientific">Montanilutibacter psychrotolerans</name>
    <dbReference type="NCBI Taxonomy" id="1327343"/>
    <lineage>
        <taxon>Bacteria</taxon>
        <taxon>Pseudomonadati</taxon>
        <taxon>Pseudomonadota</taxon>
        <taxon>Gammaproteobacteria</taxon>
        <taxon>Lysobacterales</taxon>
        <taxon>Lysobacteraceae</taxon>
        <taxon>Montanilutibacter</taxon>
    </lineage>
</organism>
<dbReference type="OrthoDB" id="9810174at2"/>
<gene>
    <name evidence="2" type="ORF">EER27_03185</name>
</gene>
<name>A0A3M8T708_9GAMM</name>
<dbReference type="InterPro" id="IPR011083">
    <property type="entry name" value="Phage_tail_collar_dom"/>
</dbReference>
<evidence type="ECO:0000313" key="2">
    <source>
        <dbReference type="EMBL" id="RNF86432.1"/>
    </source>
</evidence>
<dbReference type="Pfam" id="PF07484">
    <property type="entry name" value="Collar"/>
    <property type="match status" value="1"/>
</dbReference>
<proteinExistence type="predicted"/>
<keyword evidence="3" id="KW-1185">Reference proteome</keyword>
<protein>
    <submittedName>
        <fullName evidence="2">Phage tail protein</fullName>
    </submittedName>
</protein>
<evidence type="ECO:0000313" key="3">
    <source>
        <dbReference type="Proteomes" id="UP000267049"/>
    </source>
</evidence>
<dbReference type="AlphaFoldDB" id="A0A3M8T708"/>
<evidence type="ECO:0000259" key="1">
    <source>
        <dbReference type="Pfam" id="PF07484"/>
    </source>
</evidence>